<dbReference type="EMBL" id="CASHTH010002643">
    <property type="protein sequence ID" value="CAI8033171.1"/>
    <property type="molecule type" value="Genomic_DNA"/>
</dbReference>
<evidence type="ECO:0000313" key="2">
    <source>
        <dbReference type="EMBL" id="CAI8033171.1"/>
    </source>
</evidence>
<dbReference type="PANTHER" id="PTHR34109">
    <property type="entry name" value="BNAUNNG04460D PROTEIN-RELATED"/>
    <property type="match status" value="1"/>
</dbReference>
<organism evidence="2 3">
    <name type="scientific">Geodia barretti</name>
    <name type="common">Barrett's horny sponge</name>
    <dbReference type="NCBI Taxonomy" id="519541"/>
    <lineage>
        <taxon>Eukaryota</taxon>
        <taxon>Metazoa</taxon>
        <taxon>Porifera</taxon>
        <taxon>Demospongiae</taxon>
        <taxon>Heteroscleromorpha</taxon>
        <taxon>Tetractinellida</taxon>
        <taxon>Astrophorina</taxon>
        <taxon>Geodiidae</taxon>
        <taxon>Geodia</taxon>
    </lineage>
</organism>
<evidence type="ECO:0000313" key="3">
    <source>
        <dbReference type="Proteomes" id="UP001174909"/>
    </source>
</evidence>
<sequence length="405" mass="44883">MTTSEEQPCSLGVIPYLLSPDCKKHLQWIENALGGKTQQIMHKLPTDTKVMHSSAILNEGLVYLADGESREVKDVENLVLHLEVKDAETTWKRAHANGASTCMDLKVQSWGSLYGQFRDPFGFVWSVSEGPASGVTAYLLAPSGVTCESMIGWVNEVYGGQTKGTHYWPDGKIMHSEISVNGGRLFMSDGPPERAETSDPPHQPFILHMDLGMPSSTWKRALEKGATSVMDLKVQEWGDLYGMLRDSSGFRWGLMEPKDATPVRGVIPSFMTPDCAKHVEWIKTVFSGKVRQLFNSPEGKVAHCMMEVNKGHIYLGDAACALEEGKNSLGEPRGVSFQLELADPDTIWKKAMDNNATVVVPLKMQFWGELFGSFKDPLGYEWALRRPSILAKKTEAKDANSTELK</sequence>
<dbReference type="AlphaFoldDB" id="A0AA35SR34"/>
<dbReference type="Gene3D" id="3.30.720.120">
    <property type="match status" value="1"/>
</dbReference>
<evidence type="ECO:0000259" key="1">
    <source>
        <dbReference type="Pfam" id="PF00903"/>
    </source>
</evidence>
<dbReference type="Proteomes" id="UP001174909">
    <property type="component" value="Unassembled WGS sequence"/>
</dbReference>
<dbReference type="PANTHER" id="PTHR34109:SF1">
    <property type="entry name" value="VOC DOMAIN-CONTAINING PROTEIN"/>
    <property type="match status" value="1"/>
</dbReference>
<name>A0AA35SR34_GEOBA</name>
<dbReference type="Gene3D" id="3.10.180.10">
    <property type="entry name" value="2,3-Dihydroxybiphenyl 1,2-Dioxygenase, domain 1"/>
    <property type="match status" value="2"/>
</dbReference>
<feature type="domain" description="Glyoxalase/fosfomycin resistance/dioxygenase" evidence="1">
    <location>
        <begin position="271"/>
        <end position="383"/>
    </location>
</feature>
<dbReference type="SUPFAM" id="SSF54593">
    <property type="entry name" value="Glyoxalase/Bleomycin resistance protein/Dihydroxybiphenyl dioxygenase"/>
    <property type="match status" value="3"/>
</dbReference>
<accession>A0AA35SR34</accession>
<protein>
    <submittedName>
        <fullName evidence="2">Uncharacterized protein Mb0911c</fullName>
    </submittedName>
</protein>
<reference evidence="2" key="1">
    <citation type="submission" date="2023-03" db="EMBL/GenBank/DDBJ databases">
        <authorList>
            <person name="Steffen K."/>
            <person name="Cardenas P."/>
        </authorList>
    </citation>
    <scope>NUCLEOTIDE SEQUENCE</scope>
</reference>
<feature type="domain" description="Glyoxalase/fosfomycin resistance/dioxygenase" evidence="1">
    <location>
        <begin position="19"/>
        <end position="126"/>
    </location>
</feature>
<dbReference type="Pfam" id="PF00903">
    <property type="entry name" value="Glyoxalase"/>
    <property type="match status" value="2"/>
</dbReference>
<dbReference type="InterPro" id="IPR029068">
    <property type="entry name" value="Glyas_Bleomycin-R_OHBP_Dase"/>
</dbReference>
<keyword evidence="3" id="KW-1185">Reference proteome</keyword>
<proteinExistence type="predicted"/>
<comment type="caution">
    <text evidence="2">The sequence shown here is derived from an EMBL/GenBank/DDBJ whole genome shotgun (WGS) entry which is preliminary data.</text>
</comment>
<gene>
    <name evidence="2" type="ORF">GBAR_LOCUS18705</name>
</gene>
<dbReference type="InterPro" id="IPR004360">
    <property type="entry name" value="Glyas_Fos-R_dOase_dom"/>
</dbReference>
<dbReference type="Gene3D" id="3.30.720.110">
    <property type="match status" value="1"/>
</dbReference>